<evidence type="ECO:0000313" key="3">
    <source>
        <dbReference type="Proteomes" id="UP000060787"/>
    </source>
</evidence>
<proteinExistence type="predicted"/>
<keyword evidence="3" id="KW-1185">Reference proteome</keyword>
<gene>
    <name evidence="2" type="ORF">LA76x_1476</name>
</gene>
<dbReference type="KEGG" id="lab:LA76x_1476"/>
<accession>A0A0S2F7X4</accession>
<feature type="region of interest" description="Disordered" evidence="1">
    <location>
        <begin position="1"/>
        <end position="53"/>
    </location>
</feature>
<evidence type="ECO:0000256" key="1">
    <source>
        <dbReference type="SAM" id="MobiDB-lite"/>
    </source>
</evidence>
<dbReference type="Proteomes" id="UP000060787">
    <property type="component" value="Chromosome"/>
</dbReference>
<sequence>MVSGIRRWVSNTPRRASSYRHPRAGGDPGLHRDMTLKSLPPGQGAQHPGVHGCASQWLASASIHPRLRGADGKK</sequence>
<protein>
    <submittedName>
        <fullName evidence="2">Uncharacterized protein</fullName>
    </submittedName>
</protein>
<reference evidence="2 3" key="1">
    <citation type="journal article" date="2015" name="BMC Genomics">
        <title>Comparative genomics and metabolic profiling of the genus Lysobacter.</title>
        <authorList>
            <person name="de Bruijn I."/>
            <person name="Cheng X."/>
            <person name="de Jager V."/>
            <person name="Exposito R.G."/>
            <person name="Watrous J."/>
            <person name="Patel N."/>
            <person name="Postma J."/>
            <person name="Dorrestein P.C."/>
            <person name="Kobayashi D."/>
            <person name="Raaijmakers J.M."/>
        </authorList>
    </citation>
    <scope>NUCLEOTIDE SEQUENCE [LARGE SCALE GENOMIC DNA]</scope>
    <source>
        <strain evidence="2 3">76</strain>
    </source>
</reference>
<dbReference type="STRING" id="84531.LA76x_1476"/>
<dbReference type="AlphaFoldDB" id="A0A0S2F7X4"/>
<name>A0A0S2F7X4_LYSAN</name>
<dbReference type="EMBL" id="CP011129">
    <property type="protein sequence ID" value="ALN79632.1"/>
    <property type="molecule type" value="Genomic_DNA"/>
</dbReference>
<organism evidence="2 3">
    <name type="scientific">Lysobacter antibioticus</name>
    <dbReference type="NCBI Taxonomy" id="84531"/>
    <lineage>
        <taxon>Bacteria</taxon>
        <taxon>Pseudomonadati</taxon>
        <taxon>Pseudomonadota</taxon>
        <taxon>Gammaproteobacteria</taxon>
        <taxon>Lysobacterales</taxon>
        <taxon>Lysobacteraceae</taxon>
        <taxon>Lysobacter</taxon>
    </lineage>
</organism>
<evidence type="ECO:0000313" key="2">
    <source>
        <dbReference type="EMBL" id="ALN79632.1"/>
    </source>
</evidence>
<dbReference type="PATRIC" id="fig|84531.8.peg.1505"/>